<evidence type="ECO:0000256" key="8">
    <source>
        <dbReference type="ARBA" id="ARBA00023229"/>
    </source>
</evidence>
<feature type="domain" description="GHMP kinase N-terminal" evidence="11">
    <location>
        <begin position="80"/>
        <end position="157"/>
    </location>
</feature>
<feature type="active site" evidence="10">
    <location>
        <position position="23"/>
    </location>
</feature>
<dbReference type="Gene3D" id="3.30.70.890">
    <property type="entry name" value="GHMP kinase, C-terminal domain"/>
    <property type="match status" value="1"/>
</dbReference>
<dbReference type="HAMAP" id="MF_00061">
    <property type="entry name" value="IspE"/>
    <property type="match status" value="1"/>
</dbReference>
<evidence type="ECO:0000259" key="12">
    <source>
        <dbReference type="Pfam" id="PF08544"/>
    </source>
</evidence>
<evidence type="ECO:0000256" key="9">
    <source>
        <dbReference type="ARBA" id="ARBA00032554"/>
    </source>
</evidence>
<dbReference type="InterPro" id="IPR004424">
    <property type="entry name" value="IspE"/>
</dbReference>
<gene>
    <name evidence="10" type="primary">ispE</name>
    <name evidence="13" type="ORF">HNQ73_002132</name>
</gene>
<dbReference type="GO" id="GO:0016114">
    <property type="term" value="P:terpenoid biosynthetic process"/>
    <property type="evidence" value="ECO:0007669"/>
    <property type="project" value="InterPro"/>
</dbReference>
<organism evidence="13 14">
    <name type="scientific">Chelatococcus composti</name>
    <dbReference type="NCBI Taxonomy" id="1743235"/>
    <lineage>
        <taxon>Bacteria</taxon>
        <taxon>Pseudomonadati</taxon>
        <taxon>Pseudomonadota</taxon>
        <taxon>Alphaproteobacteria</taxon>
        <taxon>Hyphomicrobiales</taxon>
        <taxon>Chelatococcaceae</taxon>
        <taxon>Chelatococcus</taxon>
    </lineage>
</organism>
<keyword evidence="7 10" id="KW-0067">ATP-binding</keyword>
<reference evidence="13 14" key="1">
    <citation type="submission" date="2020-08" db="EMBL/GenBank/DDBJ databases">
        <title>Genomic Encyclopedia of Type Strains, Phase IV (KMG-IV): sequencing the most valuable type-strain genomes for metagenomic binning, comparative biology and taxonomic classification.</title>
        <authorList>
            <person name="Goeker M."/>
        </authorList>
    </citation>
    <scope>NUCLEOTIDE SEQUENCE [LARGE SCALE GENOMIC DNA]</scope>
    <source>
        <strain evidence="13 14">DSM 101465</strain>
    </source>
</reference>
<protein>
    <recommendedName>
        <fullName evidence="3 10">4-diphosphocytidyl-2-C-methyl-D-erythritol kinase</fullName>
        <shortName evidence="10">CMK</shortName>
        <ecNumber evidence="2 10">2.7.1.148</ecNumber>
    </recommendedName>
    <alternativeName>
        <fullName evidence="9 10">4-(cytidine-5'-diphospho)-2-C-methyl-D-erythritol kinase</fullName>
    </alternativeName>
</protein>
<sequence length="303" mass="31198">MSLPPSPYSAGAGRLLVERAPAKVNLSLHIIGRRADGYHLLESLVAFAGCGDRLSLDPGRPLGLTVSGPGAEAAGAGPDNLVLRAANHLMARRPGLVAGHFHLDKRLPVAAGLGGGSSDAAAALRLMARLNGLDRNDPAILAAAAATGADVPVCLDGRARVMAGIGERLSPPLALPPLFAVLVNPRVPLATADVFRRLGLPPGAMRDAAPQPATPAGGCDGSEALAVLARARNDLEPPAKALSPAVAEALILMRDLPECRLARMSGSGATVFGLFDDCRAATRARRLLAAARPTWWVRATVLR</sequence>
<feature type="binding site" evidence="10">
    <location>
        <begin position="108"/>
        <end position="118"/>
    </location>
    <ligand>
        <name>ATP</name>
        <dbReference type="ChEBI" id="CHEBI:30616"/>
    </ligand>
</feature>
<dbReference type="GO" id="GO:0050515">
    <property type="term" value="F:4-(cytidine 5'-diphospho)-2-C-methyl-D-erythritol kinase activity"/>
    <property type="evidence" value="ECO:0007669"/>
    <property type="project" value="UniProtKB-UniRule"/>
</dbReference>
<evidence type="ECO:0000313" key="13">
    <source>
        <dbReference type="EMBL" id="MBB6168502.1"/>
    </source>
</evidence>
<keyword evidence="5 10" id="KW-0547">Nucleotide-binding</keyword>
<dbReference type="InterPro" id="IPR036554">
    <property type="entry name" value="GHMP_kinase_C_sf"/>
</dbReference>
<dbReference type="EMBL" id="JACHEH010000004">
    <property type="protein sequence ID" value="MBB6168502.1"/>
    <property type="molecule type" value="Genomic_DNA"/>
</dbReference>
<dbReference type="AlphaFoldDB" id="A0A841KAN8"/>
<dbReference type="PANTHER" id="PTHR43527:SF2">
    <property type="entry name" value="4-DIPHOSPHOCYTIDYL-2-C-METHYL-D-ERYTHRITOL KINASE, CHLOROPLASTIC"/>
    <property type="match status" value="1"/>
</dbReference>
<evidence type="ECO:0000256" key="6">
    <source>
        <dbReference type="ARBA" id="ARBA00022777"/>
    </source>
</evidence>
<dbReference type="GO" id="GO:0019288">
    <property type="term" value="P:isopentenyl diphosphate biosynthetic process, methylerythritol 4-phosphate pathway"/>
    <property type="evidence" value="ECO:0007669"/>
    <property type="project" value="UniProtKB-UniRule"/>
</dbReference>
<dbReference type="NCBIfam" id="NF011202">
    <property type="entry name" value="PRK14608.1"/>
    <property type="match status" value="1"/>
</dbReference>
<proteinExistence type="inferred from homology"/>
<comment type="caution">
    <text evidence="13">The sequence shown here is derived from an EMBL/GenBank/DDBJ whole genome shotgun (WGS) entry which is preliminary data.</text>
</comment>
<dbReference type="SUPFAM" id="SSF55060">
    <property type="entry name" value="GHMP Kinase, C-terminal domain"/>
    <property type="match status" value="1"/>
</dbReference>
<evidence type="ECO:0000256" key="4">
    <source>
        <dbReference type="ARBA" id="ARBA00022679"/>
    </source>
</evidence>
<keyword evidence="4 10" id="KW-0808">Transferase</keyword>
<comment type="similarity">
    <text evidence="1 10">Belongs to the GHMP kinase family. IspE subfamily.</text>
</comment>
<evidence type="ECO:0000256" key="5">
    <source>
        <dbReference type="ARBA" id="ARBA00022741"/>
    </source>
</evidence>
<dbReference type="InterPro" id="IPR014721">
    <property type="entry name" value="Ribsml_uS5_D2-typ_fold_subgr"/>
</dbReference>
<dbReference type="InterPro" id="IPR020568">
    <property type="entry name" value="Ribosomal_Su5_D2-typ_SF"/>
</dbReference>
<dbReference type="InterPro" id="IPR006204">
    <property type="entry name" value="GHMP_kinase_N_dom"/>
</dbReference>
<keyword evidence="6 10" id="KW-0418">Kinase</keyword>
<evidence type="ECO:0000256" key="3">
    <source>
        <dbReference type="ARBA" id="ARBA00017473"/>
    </source>
</evidence>
<dbReference type="Proteomes" id="UP000588017">
    <property type="component" value="Unassembled WGS sequence"/>
</dbReference>
<dbReference type="SUPFAM" id="SSF54211">
    <property type="entry name" value="Ribosomal protein S5 domain 2-like"/>
    <property type="match status" value="1"/>
</dbReference>
<dbReference type="Pfam" id="PF00288">
    <property type="entry name" value="GHMP_kinases_N"/>
    <property type="match status" value="1"/>
</dbReference>
<dbReference type="GO" id="GO:0005524">
    <property type="term" value="F:ATP binding"/>
    <property type="evidence" value="ECO:0007669"/>
    <property type="project" value="UniProtKB-UniRule"/>
</dbReference>
<comment type="catalytic activity">
    <reaction evidence="10">
        <text>4-CDP-2-C-methyl-D-erythritol + ATP = 4-CDP-2-C-methyl-D-erythritol 2-phosphate + ADP + H(+)</text>
        <dbReference type="Rhea" id="RHEA:18437"/>
        <dbReference type="ChEBI" id="CHEBI:15378"/>
        <dbReference type="ChEBI" id="CHEBI:30616"/>
        <dbReference type="ChEBI" id="CHEBI:57823"/>
        <dbReference type="ChEBI" id="CHEBI:57919"/>
        <dbReference type="ChEBI" id="CHEBI:456216"/>
        <dbReference type="EC" id="2.7.1.148"/>
    </reaction>
</comment>
<keyword evidence="14" id="KW-1185">Reference proteome</keyword>
<dbReference type="PANTHER" id="PTHR43527">
    <property type="entry name" value="4-DIPHOSPHOCYTIDYL-2-C-METHYL-D-ERYTHRITOL KINASE, CHLOROPLASTIC"/>
    <property type="match status" value="1"/>
</dbReference>
<comment type="pathway">
    <text evidence="10">Isoprenoid biosynthesis; isopentenyl diphosphate biosynthesis via DXP pathway; isopentenyl diphosphate from 1-deoxy-D-xylulose 5-phosphate: step 3/6.</text>
</comment>
<comment type="function">
    <text evidence="10">Catalyzes the phosphorylation of the position 2 hydroxy group of 4-diphosphocytidyl-2C-methyl-D-erythritol.</text>
</comment>
<feature type="domain" description="GHMP kinase C-terminal" evidence="12">
    <location>
        <begin position="231"/>
        <end position="286"/>
    </location>
</feature>
<evidence type="ECO:0000256" key="2">
    <source>
        <dbReference type="ARBA" id="ARBA00012052"/>
    </source>
</evidence>
<dbReference type="Pfam" id="PF08544">
    <property type="entry name" value="GHMP_kinases_C"/>
    <property type="match status" value="1"/>
</dbReference>
<dbReference type="PIRSF" id="PIRSF010376">
    <property type="entry name" value="IspE"/>
    <property type="match status" value="1"/>
</dbReference>
<dbReference type="EC" id="2.7.1.148" evidence="2 10"/>
<evidence type="ECO:0000259" key="11">
    <source>
        <dbReference type="Pfam" id="PF00288"/>
    </source>
</evidence>
<evidence type="ECO:0000256" key="10">
    <source>
        <dbReference type="HAMAP-Rule" id="MF_00061"/>
    </source>
</evidence>
<dbReference type="Gene3D" id="3.30.230.10">
    <property type="match status" value="1"/>
</dbReference>
<name>A0A841KAN8_9HYPH</name>
<dbReference type="UniPathway" id="UPA00056">
    <property type="reaction ID" value="UER00094"/>
</dbReference>
<keyword evidence="8 10" id="KW-0414">Isoprene biosynthesis</keyword>
<evidence type="ECO:0000256" key="1">
    <source>
        <dbReference type="ARBA" id="ARBA00009684"/>
    </source>
</evidence>
<dbReference type="InterPro" id="IPR013750">
    <property type="entry name" value="GHMP_kinase_C_dom"/>
</dbReference>
<evidence type="ECO:0000313" key="14">
    <source>
        <dbReference type="Proteomes" id="UP000588017"/>
    </source>
</evidence>
<feature type="active site" evidence="10">
    <location>
        <position position="150"/>
    </location>
</feature>
<dbReference type="RefSeq" id="WP_183334806.1">
    <property type="nucleotide sequence ID" value="NZ_BMHX01000004.1"/>
</dbReference>
<accession>A0A841KAN8</accession>
<evidence type="ECO:0000256" key="7">
    <source>
        <dbReference type="ARBA" id="ARBA00022840"/>
    </source>
</evidence>